<comment type="subcellular location">
    <subcellularLocation>
        <location evidence="1">Cell membrane</location>
        <topology evidence="1">Multi-pass membrane protein</topology>
    </subcellularLocation>
</comment>
<keyword evidence="10" id="KW-1185">Reference proteome</keyword>
<keyword evidence="4 6" id="KW-1133">Transmembrane helix</keyword>
<feature type="transmembrane region" description="Helical" evidence="6">
    <location>
        <begin position="340"/>
        <end position="359"/>
    </location>
</feature>
<proteinExistence type="predicted"/>
<evidence type="ECO:0000313" key="9">
    <source>
        <dbReference type="EMBL" id="MBU9713830.1"/>
    </source>
</evidence>
<dbReference type="Proteomes" id="UP000784880">
    <property type="component" value="Unassembled WGS sequence"/>
</dbReference>
<dbReference type="Pfam" id="PF12704">
    <property type="entry name" value="MacB_PCD"/>
    <property type="match status" value="1"/>
</dbReference>
<evidence type="ECO:0000256" key="5">
    <source>
        <dbReference type="ARBA" id="ARBA00023136"/>
    </source>
</evidence>
<evidence type="ECO:0000256" key="6">
    <source>
        <dbReference type="SAM" id="Phobius"/>
    </source>
</evidence>
<accession>A0ABS6JJI5</accession>
<keyword evidence="5 6" id="KW-0472">Membrane</keyword>
<dbReference type="InterPro" id="IPR025857">
    <property type="entry name" value="MacB_PCD"/>
</dbReference>
<dbReference type="InterPro" id="IPR003838">
    <property type="entry name" value="ABC3_permease_C"/>
</dbReference>
<feature type="domain" description="ABC3 transporter permease C-terminal" evidence="7">
    <location>
        <begin position="299"/>
        <end position="445"/>
    </location>
</feature>
<dbReference type="Pfam" id="PF02687">
    <property type="entry name" value="FtsX"/>
    <property type="match status" value="1"/>
</dbReference>
<comment type="caution">
    <text evidence="9">The sequence shown here is derived from an EMBL/GenBank/DDBJ whole genome shotgun (WGS) entry which is preliminary data.</text>
</comment>
<evidence type="ECO:0000256" key="3">
    <source>
        <dbReference type="ARBA" id="ARBA00022692"/>
    </source>
</evidence>
<evidence type="ECO:0000256" key="2">
    <source>
        <dbReference type="ARBA" id="ARBA00022475"/>
    </source>
</evidence>
<gene>
    <name evidence="9" type="ORF">KS419_19045</name>
</gene>
<dbReference type="EMBL" id="JAHQCS010000152">
    <property type="protein sequence ID" value="MBU9713830.1"/>
    <property type="molecule type" value="Genomic_DNA"/>
</dbReference>
<dbReference type="RefSeq" id="WP_217067979.1">
    <property type="nucleotide sequence ID" value="NZ_JAHQCS010000152.1"/>
</dbReference>
<feature type="transmembrane region" description="Helical" evidence="6">
    <location>
        <begin position="291"/>
        <end position="319"/>
    </location>
</feature>
<dbReference type="PANTHER" id="PTHR30572">
    <property type="entry name" value="MEMBRANE COMPONENT OF TRANSPORTER-RELATED"/>
    <property type="match status" value="1"/>
</dbReference>
<feature type="domain" description="MacB-like periplasmic core" evidence="8">
    <location>
        <begin position="71"/>
        <end position="243"/>
    </location>
</feature>
<evidence type="ECO:0000256" key="4">
    <source>
        <dbReference type="ARBA" id="ARBA00022989"/>
    </source>
</evidence>
<keyword evidence="2" id="KW-1003">Cell membrane</keyword>
<evidence type="ECO:0000313" key="10">
    <source>
        <dbReference type="Proteomes" id="UP000784880"/>
    </source>
</evidence>
<reference evidence="9 10" key="1">
    <citation type="submission" date="2021-06" db="EMBL/GenBank/DDBJ databases">
        <title>Bacillus sp. RD4P76, an endophyte from a halophyte.</title>
        <authorList>
            <person name="Sun J.-Q."/>
        </authorList>
    </citation>
    <scope>NUCLEOTIDE SEQUENCE [LARGE SCALE GENOMIC DNA]</scope>
    <source>
        <strain evidence="9 10">CGMCC 1.15917</strain>
    </source>
</reference>
<dbReference type="InterPro" id="IPR050250">
    <property type="entry name" value="Macrolide_Exporter_MacB"/>
</dbReference>
<feature type="transmembrane region" description="Helical" evidence="6">
    <location>
        <begin position="417"/>
        <end position="438"/>
    </location>
</feature>
<protein>
    <submittedName>
        <fullName evidence="9">ABC transporter permease</fullName>
    </submittedName>
</protein>
<keyword evidence="3 6" id="KW-0812">Transmembrane</keyword>
<organism evidence="9 10">
    <name type="scientific">Evansella tamaricis</name>
    <dbReference type="NCBI Taxonomy" id="2069301"/>
    <lineage>
        <taxon>Bacteria</taxon>
        <taxon>Bacillati</taxon>
        <taxon>Bacillota</taxon>
        <taxon>Bacilli</taxon>
        <taxon>Bacillales</taxon>
        <taxon>Bacillaceae</taxon>
        <taxon>Evansella</taxon>
    </lineage>
</organism>
<evidence type="ECO:0000256" key="1">
    <source>
        <dbReference type="ARBA" id="ARBA00004651"/>
    </source>
</evidence>
<dbReference type="PANTHER" id="PTHR30572:SF9">
    <property type="entry name" value="ABC TRANSPORTER PERMEASE PROTEIN"/>
    <property type="match status" value="1"/>
</dbReference>
<sequence length="453" mass="50566">MNFFKRAFLYLWNYKGRSIALLLLLFIIGNLVLAALSIQHAVQQSSDWARAKLGTQITLKYDYIKAMESTSFDSEILYEFIPMSEVESLAQLNNVIDYHVSESYSVNPVGFYPVVVDHEDVIISGGDERQDHITMNEVLSSKTVPHFRNGTHRLVEGRHVTQEDTGKNVVLIEKTLGDKNHLDIGSEIEIREFDQSELFEVIGIYETSLEFDETSPLLVIRQLPWNQIYVPFPSTLTSNDDVQEAVFFFKSPNQLQPFINEAQEASSLDYETFSFHTSSDYYKIMAGPLEIIAAFIQTAILIVLFTGVVLLSLVIMLSVKGRMKELGVLLSLGESKGKALGQLMTETLVIVLLAFALAIPTGAVIGDYVGTYLIEQEAGFVMESTGSEIDVVQTLGLGGTERVEVIRDIDVQVSAEVILWLLSTGVLIALLSSALPTWKIVRLQPARILTKRD</sequence>
<name>A0ABS6JJI5_9BACI</name>
<evidence type="ECO:0000259" key="8">
    <source>
        <dbReference type="Pfam" id="PF12704"/>
    </source>
</evidence>
<evidence type="ECO:0000259" key="7">
    <source>
        <dbReference type="Pfam" id="PF02687"/>
    </source>
</evidence>